<organism evidence="1 2">
    <name type="scientific">Hymenobacter glacieicola</name>
    <dbReference type="NCBI Taxonomy" id="1562124"/>
    <lineage>
        <taxon>Bacteria</taxon>
        <taxon>Pseudomonadati</taxon>
        <taxon>Bacteroidota</taxon>
        <taxon>Cytophagia</taxon>
        <taxon>Cytophagales</taxon>
        <taxon>Hymenobacteraceae</taxon>
        <taxon>Hymenobacter</taxon>
    </lineage>
</organism>
<dbReference type="EMBL" id="BMGS01000015">
    <property type="protein sequence ID" value="GGG60297.1"/>
    <property type="molecule type" value="Genomic_DNA"/>
</dbReference>
<evidence type="ECO:0000313" key="2">
    <source>
        <dbReference type="Proteomes" id="UP000601361"/>
    </source>
</evidence>
<protein>
    <submittedName>
        <fullName evidence="1">Uncharacterized protein</fullName>
    </submittedName>
</protein>
<evidence type="ECO:0000313" key="1">
    <source>
        <dbReference type="EMBL" id="GGG60297.1"/>
    </source>
</evidence>
<gene>
    <name evidence="1" type="ORF">GCM10011378_40360</name>
</gene>
<name>A0ABQ1X510_9BACT</name>
<proteinExistence type="predicted"/>
<comment type="caution">
    <text evidence="1">The sequence shown here is derived from an EMBL/GenBank/DDBJ whole genome shotgun (WGS) entry which is preliminary data.</text>
</comment>
<keyword evidence="2" id="KW-1185">Reference proteome</keyword>
<accession>A0ABQ1X510</accession>
<dbReference type="Proteomes" id="UP000601361">
    <property type="component" value="Unassembled WGS sequence"/>
</dbReference>
<reference evidence="2" key="1">
    <citation type="journal article" date="2019" name="Int. J. Syst. Evol. Microbiol.">
        <title>The Global Catalogue of Microorganisms (GCM) 10K type strain sequencing project: providing services to taxonomists for standard genome sequencing and annotation.</title>
        <authorList>
            <consortium name="The Broad Institute Genomics Platform"/>
            <consortium name="The Broad Institute Genome Sequencing Center for Infectious Disease"/>
            <person name="Wu L."/>
            <person name="Ma J."/>
        </authorList>
    </citation>
    <scope>NUCLEOTIDE SEQUENCE [LARGE SCALE GENOMIC DNA]</scope>
    <source>
        <strain evidence="2">CGMCC 1.12990</strain>
    </source>
</reference>
<sequence>MQRILANPRDRVRFRNEQGVACEGWIIDLKHEAAENRASFTLRACARLVGGN</sequence>